<name>A0A7K4HQA4_9EURY</name>
<dbReference type="OrthoDB" id="108748at2157"/>
<dbReference type="SUPFAM" id="SSF53335">
    <property type="entry name" value="S-adenosyl-L-methionine-dependent methyltransferases"/>
    <property type="match status" value="1"/>
</dbReference>
<evidence type="ECO:0000313" key="1">
    <source>
        <dbReference type="EMBL" id="NVO67090.1"/>
    </source>
</evidence>
<reference evidence="1 2" key="1">
    <citation type="submission" date="2020-06" db="EMBL/GenBank/DDBJ databases">
        <title>Methanofollis fontis sp. nov., a methanogen isolated from marine sediments near a cold seep at Four-Way Closure Ridge offshore southwestern Taiwan.</title>
        <authorList>
            <person name="Chen S.-C."/>
            <person name="Teng N.-H."/>
            <person name="Lin Y.-S."/>
            <person name="Lai M.-C."/>
            <person name="Chen H.-H."/>
            <person name="Wang C.-C."/>
        </authorList>
    </citation>
    <scope>NUCLEOTIDE SEQUENCE [LARGE SCALE GENOMIC DNA]</scope>
    <source>
        <strain evidence="1 2">DSM 2702</strain>
    </source>
</reference>
<evidence type="ECO:0008006" key="3">
    <source>
        <dbReference type="Google" id="ProtNLM"/>
    </source>
</evidence>
<dbReference type="Gene3D" id="3.40.50.150">
    <property type="entry name" value="Vaccinia Virus protein VP39"/>
    <property type="match status" value="1"/>
</dbReference>
<dbReference type="EMBL" id="JABXWR010000001">
    <property type="protein sequence ID" value="NVO67090.1"/>
    <property type="molecule type" value="Genomic_DNA"/>
</dbReference>
<keyword evidence="2" id="KW-1185">Reference proteome</keyword>
<dbReference type="RefSeq" id="WP_176788720.1">
    <property type="nucleotide sequence ID" value="NZ_JABXWR010000001.1"/>
</dbReference>
<dbReference type="AlphaFoldDB" id="A0A7K4HQA4"/>
<organism evidence="1 2">
    <name type="scientific">Methanofollis tationis</name>
    <dbReference type="NCBI Taxonomy" id="81417"/>
    <lineage>
        <taxon>Archaea</taxon>
        <taxon>Methanobacteriati</taxon>
        <taxon>Methanobacteriota</taxon>
        <taxon>Stenosarchaea group</taxon>
        <taxon>Methanomicrobia</taxon>
        <taxon>Methanomicrobiales</taxon>
        <taxon>Methanomicrobiaceae</taxon>
        <taxon>Methanofollis</taxon>
    </lineage>
</organism>
<dbReference type="Proteomes" id="UP000570823">
    <property type="component" value="Unassembled WGS sequence"/>
</dbReference>
<evidence type="ECO:0000313" key="2">
    <source>
        <dbReference type="Proteomes" id="UP000570823"/>
    </source>
</evidence>
<dbReference type="InterPro" id="IPR029063">
    <property type="entry name" value="SAM-dependent_MTases_sf"/>
</dbReference>
<accession>A0A7K4HQA4</accession>
<comment type="caution">
    <text evidence="1">The sequence shown here is derived from an EMBL/GenBank/DDBJ whole genome shotgun (WGS) entry which is preliminary data.</text>
</comment>
<sequence length="270" mass="29751">MELDATAALVMAWASPLYDGGRIRDFFDELDLSKGEDLLRRCDEVCPWYGEVILNRKHQISRLVGRELARSPEPCRIVIPAAGMSPLALEVLEEYPDGVTDVVEIDISGMEEKHALYEQVAPDLAGRIACVRADITAPSLARYGGREPVILVVEGVSYYLGREELGGMISSFCSGNGKNVVVVEYLAPCQMVAPRRRSLPRSVFGSIREACGLAPFSVYTPGAMASVIRDAGGRVDAHYSMAAMERARCSENHFFRSDEDGWIWCTKGRI</sequence>
<gene>
    <name evidence="1" type="ORF">HWN36_07155</name>
</gene>
<proteinExistence type="predicted"/>
<protein>
    <recommendedName>
        <fullName evidence="3">Class I SAM-dependent methyltransferase</fullName>
    </recommendedName>
</protein>